<organism evidence="1 2">
    <name type="scientific">Taklimakanibacter albus</name>
    <dbReference type="NCBI Taxonomy" id="2800327"/>
    <lineage>
        <taxon>Bacteria</taxon>
        <taxon>Pseudomonadati</taxon>
        <taxon>Pseudomonadota</taxon>
        <taxon>Alphaproteobacteria</taxon>
        <taxon>Hyphomicrobiales</taxon>
        <taxon>Aestuariivirgaceae</taxon>
        <taxon>Taklimakanibacter</taxon>
    </lineage>
</organism>
<name>A0ACC5R0K9_9HYPH</name>
<evidence type="ECO:0000313" key="1">
    <source>
        <dbReference type="EMBL" id="MBK1866129.1"/>
    </source>
</evidence>
<comment type="caution">
    <text evidence="1">The sequence shown here is derived from an EMBL/GenBank/DDBJ whole genome shotgun (WGS) entry which is preliminary data.</text>
</comment>
<reference evidence="1" key="1">
    <citation type="submission" date="2021-01" db="EMBL/GenBank/DDBJ databases">
        <authorList>
            <person name="Sun Q."/>
        </authorList>
    </citation>
    <scope>NUCLEOTIDE SEQUENCE</scope>
    <source>
        <strain evidence="1">YIM B02566</strain>
    </source>
</reference>
<evidence type="ECO:0000313" key="2">
    <source>
        <dbReference type="Proteomes" id="UP000616151"/>
    </source>
</evidence>
<accession>A0ACC5R0K9</accession>
<dbReference type="EMBL" id="JAENHL010000006">
    <property type="protein sequence ID" value="MBK1866129.1"/>
    <property type="molecule type" value="Genomic_DNA"/>
</dbReference>
<sequence length="166" mass="17205">MPSKKNPPPAKPKAQAPAQSSELGLIRDLADLLNTTGLTEIELEQRGVRVRVSRGGNTVYAAAPAPAHMAPAAPAAAPTAAHAATPAIPVDAVKSPMVGTIYRAAQPGSPNFVEIGTEVKAGQTLLIIEAMKTMNQIPAPRAGKITQIYVQNGSPVEYGEALVLIE</sequence>
<gene>
    <name evidence="1" type="primary">accB</name>
    <name evidence="1" type="ORF">JHL16_07160</name>
</gene>
<protein>
    <submittedName>
        <fullName evidence="1">Acetyl-CoA carboxylase biotin carboxyl carrier protein</fullName>
    </submittedName>
</protein>
<dbReference type="Proteomes" id="UP000616151">
    <property type="component" value="Unassembled WGS sequence"/>
</dbReference>
<proteinExistence type="predicted"/>
<keyword evidence="2" id="KW-1185">Reference proteome</keyword>